<dbReference type="PROSITE" id="PS50217">
    <property type="entry name" value="BZIP"/>
    <property type="match status" value="1"/>
</dbReference>
<comment type="subcellular location">
    <subcellularLocation>
        <location evidence="1">Nucleus</location>
    </subcellularLocation>
</comment>
<dbReference type="GO" id="GO:0005634">
    <property type="term" value="C:nucleus"/>
    <property type="evidence" value="ECO:0007669"/>
    <property type="project" value="UniProtKB-SubCell"/>
</dbReference>
<organism evidence="10 11">
    <name type="scientific">Tagetes erecta</name>
    <name type="common">African marigold</name>
    <dbReference type="NCBI Taxonomy" id="13708"/>
    <lineage>
        <taxon>Eukaryota</taxon>
        <taxon>Viridiplantae</taxon>
        <taxon>Streptophyta</taxon>
        <taxon>Embryophyta</taxon>
        <taxon>Tracheophyta</taxon>
        <taxon>Spermatophyta</taxon>
        <taxon>Magnoliopsida</taxon>
        <taxon>eudicotyledons</taxon>
        <taxon>Gunneridae</taxon>
        <taxon>Pentapetalae</taxon>
        <taxon>asterids</taxon>
        <taxon>campanulids</taxon>
        <taxon>Asterales</taxon>
        <taxon>Asteraceae</taxon>
        <taxon>Asteroideae</taxon>
        <taxon>Heliantheae alliance</taxon>
        <taxon>Tageteae</taxon>
        <taxon>Tagetes</taxon>
    </lineage>
</organism>
<dbReference type="GO" id="GO:0043565">
    <property type="term" value="F:sequence-specific DNA binding"/>
    <property type="evidence" value="ECO:0007669"/>
    <property type="project" value="InterPro"/>
</dbReference>
<keyword evidence="4" id="KW-0238">DNA-binding</keyword>
<feature type="region of interest" description="Disordered" evidence="8">
    <location>
        <begin position="323"/>
        <end position="343"/>
    </location>
</feature>
<dbReference type="Pfam" id="PF00170">
    <property type="entry name" value="bZIP_1"/>
    <property type="match status" value="1"/>
</dbReference>
<reference evidence="10" key="1">
    <citation type="journal article" date="2023" name="bioRxiv">
        <title>Improved chromosome-level genome assembly for marigold (Tagetes erecta).</title>
        <authorList>
            <person name="Jiang F."/>
            <person name="Yuan L."/>
            <person name="Wang S."/>
            <person name="Wang H."/>
            <person name="Xu D."/>
            <person name="Wang A."/>
            <person name="Fan W."/>
        </authorList>
    </citation>
    <scope>NUCLEOTIDE SEQUENCE</scope>
    <source>
        <strain evidence="10">WSJ</strain>
        <tissue evidence="10">Leaf</tissue>
    </source>
</reference>
<feature type="region of interest" description="Disordered" evidence="8">
    <location>
        <begin position="30"/>
        <end position="61"/>
    </location>
</feature>
<evidence type="ECO:0000256" key="5">
    <source>
        <dbReference type="ARBA" id="ARBA00023163"/>
    </source>
</evidence>
<accession>A0AAD8KDS0</accession>
<keyword evidence="3" id="KW-0805">Transcription regulation</keyword>
<evidence type="ECO:0000256" key="2">
    <source>
        <dbReference type="ARBA" id="ARBA00007163"/>
    </source>
</evidence>
<dbReference type="SUPFAM" id="SSF57959">
    <property type="entry name" value="Leucine zipper domain"/>
    <property type="match status" value="1"/>
</dbReference>
<evidence type="ECO:0000256" key="3">
    <source>
        <dbReference type="ARBA" id="ARBA00023015"/>
    </source>
</evidence>
<dbReference type="InterPro" id="IPR044827">
    <property type="entry name" value="GBF-like"/>
</dbReference>
<dbReference type="InterPro" id="IPR004827">
    <property type="entry name" value="bZIP"/>
</dbReference>
<feature type="coiled-coil region" evidence="7">
    <location>
        <begin position="144"/>
        <end position="199"/>
    </location>
</feature>
<keyword evidence="7" id="KW-0175">Coiled coil</keyword>
<keyword evidence="6" id="KW-0539">Nucleus</keyword>
<dbReference type="InterPro" id="IPR046347">
    <property type="entry name" value="bZIP_sf"/>
</dbReference>
<proteinExistence type="inferred from homology"/>
<name>A0AAD8KDS0_TARER</name>
<feature type="domain" description="BZIP" evidence="9">
    <location>
        <begin position="119"/>
        <end position="182"/>
    </location>
</feature>
<dbReference type="Proteomes" id="UP001229421">
    <property type="component" value="Unassembled WGS sequence"/>
</dbReference>
<dbReference type="InterPro" id="IPR045314">
    <property type="entry name" value="bZIP_plant_GBF1"/>
</dbReference>
<evidence type="ECO:0000313" key="10">
    <source>
        <dbReference type="EMBL" id="KAK1421070.1"/>
    </source>
</evidence>
<evidence type="ECO:0000259" key="9">
    <source>
        <dbReference type="PROSITE" id="PS50217"/>
    </source>
</evidence>
<evidence type="ECO:0000256" key="7">
    <source>
        <dbReference type="SAM" id="Coils"/>
    </source>
</evidence>
<comment type="similarity">
    <text evidence="2">Belongs to the bZIP family.</text>
</comment>
<dbReference type="PANTHER" id="PTHR45967:SF28">
    <property type="entry name" value="BASIC-LEUCINE ZIPPER (BZIP) TRANSCRIPTION FACTOR FAMILY PROTEIN"/>
    <property type="match status" value="1"/>
</dbReference>
<evidence type="ECO:0000256" key="6">
    <source>
        <dbReference type="ARBA" id="ARBA00023242"/>
    </source>
</evidence>
<dbReference type="EMBL" id="JAUHHV010000006">
    <property type="protein sequence ID" value="KAK1421070.1"/>
    <property type="molecule type" value="Genomic_DNA"/>
</dbReference>
<dbReference type="GO" id="GO:0003700">
    <property type="term" value="F:DNA-binding transcription factor activity"/>
    <property type="evidence" value="ECO:0007669"/>
    <property type="project" value="InterPro"/>
</dbReference>
<evidence type="ECO:0000313" key="11">
    <source>
        <dbReference type="Proteomes" id="UP001229421"/>
    </source>
</evidence>
<gene>
    <name evidence="10" type="ORF">QVD17_23153</name>
</gene>
<dbReference type="PANTHER" id="PTHR45967">
    <property type="entry name" value="G-BOX-BINDING FACTOR 3-RELATED"/>
    <property type="match status" value="1"/>
</dbReference>
<dbReference type="AlphaFoldDB" id="A0AAD8KDS0"/>
<comment type="caution">
    <text evidence="10">The sequence shown here is derived from an EMBL/GenBank/DDBJ whole genome shotgun (WGS) entry which is preliminary data.</text>
</comment>
<keyword evidence="11" id="KW-1185">Reference proteome</keyword>
<evidence type="ECO:0000256" key="1">
    <source>
        <dbReference type="ARBA" id="ARBA00004123"/>
    </source>
</evidence>
<evidence type="ECO:0000256" key="8">
    <source>
        <dbReference type="SAM" id="MobiDB-lite"/>
    </source>
</evidence>
<dbReference type="CDD" id="cd14702">
    <property type="entry name" value="bZIP_plant_GBF1"/>
    <property type="match status" value="1"/>
</dbReference>
<dbReference type="SMART" id="SM00338">
    <property type="entry name" value="BRLZ"/>
    <property type="match status" value="1"/>
</dbReference>
<keyword evidence="5" id="KW-0804">Transcription</keyword>
<evidence type="ECO:0000256" key="4">
    <source>
        <dbReference type="ARBA" id="ARBA00023125"/>
    </source>
</evidence>
<protein>
    <recommendedName>
        <fullName evidence="9">BZIP domain-containing protein</fullName>
    </recommendedName>
</protein>
<sequence>MEVITTSGFDRMMKIELEAAEALAGLARVPKMKSGSNGGGVSGSERVKDESNEGNSTSFDILPKSCSSNTYEVATNSMMKKPEKASMLSVKGERNTELRLNPTNCGRKSRQNLTEAEMEARKIRRVLANRESARQTIRRRQAVFEELTRKAVDLSWENENLKKEKDTASKQFNSLKAKNEFLKAQMKIMNNEAKENREESITTNEPTISASSTNSPFFNYIQPSILPFVWPNSVQLQCGPPAGIVLPSHIPISSPNANKPDSSCEEGSSMTINGPGAPLYLLPYPWLFTLPQNNNENRPHSFNLNDKPKESCECQQFFPEKVKSETPTSNGFPPDGGGRPTTNSVSCEELLIEHDTNYTVGDNKQVGGDIHKIHQVPVVCSGKRLCDTAAAAVARKRRKQLTRLKNHFHCRQLPMH</sequence>